<accession>A0A2U1FJA1</accession>
<dbReference type="EMBL" id="QEKY01000005">
    <property type="protein sequence ID" value="PVZ12247.1"/>
    <property type="molecule type" value="Genomic_DNA"/>
</dbReference>
<dbReference type="Proteomes" id="UP000245462">
    <property type="component" value="Unassembled WGS sequence"/>
</dbReference>
<reference evidence="1 2" key="1">
    <citation type="submission" date="2018-04" db="EMBL/GenBank/DDBJ databases">
        <title>Genomic Encyclopedia of Type Strains, Phase IV (KMG-IV): sequencing the most valuable type-strain genomes for metagenomic binning, comparative biology and taxonomic classification.</title>
        <authorList>
            <person name="Goeker M."/>
        </authorList>
    </citation>
    <scope>NUCLEOTIDE SEQUENCE [LARGE SCALE GENOMIC DNA]</scope>
    <source>
        <strain evidence="1 2">DSM 28520</strain>
    </source>
</reference>
<keyword evidence="2" id="KW-1185">Reference proteome</keyword>
<dbReference type="Pfam" id="PF19514">
    <property type="entry name" value="MobC_2"/>
    <property type="match status" value="1"/>
</dbReference>
<dbReference type="InterPro" id="IPR045788">
    <property type="entry name" value="MobC_2"/>
</dbReference>
<sequence length="93" mass="10721">MKIIIVEGKAWVQLRSSFADFIHRVEQLIGNPPQTEAWLDNEAVKTLNSYHSVKTAQRMIHQLEVYSEAIIRLQVQAIQLTMAFENRAKQATK</sequence>
<name>A0A2U1FJA1_9PORP</name>
<organism evidence="1 2">
    <name type="scientific">Porphyromonas loveana</name>
    <dbReference type="NCBI Taxonomy" id="1884669"/>
    <lineage>
        <taxon>Bacteria</taxon>
        <taxon>Pseudomonadati</taxon>
        <taxon>Bacteroidota</taxon>
        <taxon>Bacteroidia</taxon>
        <taxon>Bacteroidales</taxon>
        <taxon>Porphyromonadaceae</taxon>
        <taxon>Porphyromonas</taxon>
    </lineage>
</organism>
<gene>
    <name evidence="1" type="ORF">C7382_105135</name>
</gene>
<comment type="caution">
    <text evidence="1">The sequence shown here is derived from an EMBL/GenBank/DDBJ whole genome shotgun (WGS) entry which is preliminary data.</text>
</comment>
<evidence type="ECO:0000313" key="1">
    <source>
        <dbReference type="EMBL" id="PVZ12247.1"/>
    </source>
</evidence>
<protein>
    <submittedName>
        <fullName evidence="1">Uncharacterized protein</fullName>
    </submittedName>
</protein>
<dbReference type="RefSeq" id="WP_243405655.1">
    <property type="nucleotide sequence ID" value="NZ_JBGXZY010000098.1"/>
</dbReference>
<proteinExistence type="predicted"/>
<dbReference type="GeneID" id="94550500"/>
<evidence type="ECO:0000313" key="2">
    <source>
        <dbReference type="Proteomes" id="UP000245462"/>
    </source>
</evidence>
<dbReference type="AlphaFoldDB" id="A0A2U1FJA1"/>